<keyword evidence="4" id="KW-1185">Reference proteome</keyword>
<dbReference type="EMBL" id="JARIHO010000111">
    <property type="protein sequence ID" value="KAJ7302781.1"/>
    <property type="molecule type" value="Genomic_DNA"/>
</dbReference>
<feature type="compositionally biased region" description="Acidic residues" evidence="1">
    <location>
        <begin position="300"/>
        <end position="321"/>
    </location>
</feature>
<sequence>MPDSDDELSATSEEEVLTPAEKGRRTRALKAAQEQADNKKLSAETAGGREAKKKALQRKIWDTSKDSTANTGRKRSASGTAEQPKRVKKAKGQSQPEQDDMDVDSEPVQKPSKKAPKKISQIKNSQEDKGNGKKVAARKRQYLPDVIQSSDDDSSAPQEHASIKSKSTASSAARKKSQPVGTAETAIKAKSKLKKTVVSDDDGNNSRTLSQSDGEEDEQSDAQSQSEPEDAPVLDIELEGAQIIELQHQSVAPGPKEFFQSDDDDQPKPRHRRQASSSSVGSMPPDTDFDFDLEERHENDEDDEDNKSDEAERDEEEEEVEVPVKPKMSAQQLKYEDEKPAIRSSKVIQSSQVKKAKADPTAESDWHPTARIVFPATGGNIKLLDQNATLKAVTRLAIDLHLYEIAFKAGYEGTVSRSAASRRLIRKSAKKRPDGSHIGERARRDLGFCAHLAPIIFARGGNVRTALRNSAISKVATHYELNKPGTTPSQVRSIVKQLLDQQRYILPYAQAPTPRAATSANPDATLAGPRQADPTSVTPDNTSPNPQDTSTNQQDNAGAKNMQKPSNALAPASSKVWGVMFLDPSLSRAPFILLGVSYM</sequence>
<accession>A0AAD6Z1H1</accession>
<gene>
    <name evidence="3" type="ORF">DFH08DRAFT_977493</name>
</gene>
<organism evidence="3 4">
    <name type="scientific">Mycena albidolilacea</name>
    <dbReference type="NCBI Taxonomy" id="1033008"/>
    <lineage>
        <taxon>Eukaryota</taxon>
        <taxon>Fungi</taxon>
        <taxon>Dikarya</taxon>
        <taxon>Basidiomycota</taxon>
        <taxon>Agaricomycotina</taxon>
        <taxon>Agaricomycetes</taxon>
        <taxon>Agaricomycetidae</taxon>
        <taxon>Agaricales</taxon>
        <taxon>Marasmiineae</taxon>
        <taxon>Mycenaceae</taxon>
        <taxon>Mycena</taxon>
    </lineage>
</organism>
<feature type="compositionally biased region" description="Basic and acidic residues" evidence="1">
    <location>
        <begin position="36"/>
        <end position="50"/>
    </location>
</feature>
<feature type="compositionally biased region" description="Polar residues" evidence="1">
    <location>
        <begin position="66"/>
        <end position="81"/>
    </location>
</feature>
<dbReference type="Proteomes" id="UP001218218">
    <property type="component" value="Unassembled WGS sequence"/>
</dbReference>
<feature type="region of interest" description="Disordered" evidence="1">
    <location>
        <begin position="1"/>
        <end position="364"/>
    </location>
</feature>
<dbReference type="AlphaFoldDB" id="A0AAD6Z1H1"/>
<feature type="compositionally biased region" description="Low complexity" evidence="1">
    <location>
        <begin position="344"/>
        <end position="353"/>
    </location>
</feature>
<protein>
    <recommendedName>
        <fullName evidence="2">DUF6532 domain-containing protein</fullName>
    </recommendedName>
</protein>
<dbReference type="Pfam" id="PF20149">
    <property type="entry name" value="DUF6532"/>
    <property type="match status" value="1"/>
</dbReference>
<name>A0AAD6Z1H1_9AGAR</name>
<proteinExistence type="predicted"/>
<evidence type="ECO:0000256" key="1">
    <source>
        <dbReference type="SAM" id="MobiDB-lite"/>
    </source>
</evidence>
<feature type="compositionally biased region" description="Polar residues" evidence="1">
    <location>
        <begin position="533"/>
        <end position="556"/>
    </location>
</feature>
<feature type="compositionally biased region" description="Acidic residues" evidence="1">
    <location>
        <begin position="227"/>
        <end position="238"/>
    </location>
</feature>
<evidence type="ECO:0000313" key="3">
    <source>
        <dbReference type="EMBL" id="KAJ7302781.1"/>
    </source>
</evidence>
<feature type="region of interest" description="Disordered" evidence="1">
    <location>
        <begin position="510"/>
        <end position="567"/>
    </location>
</feature>
<evidence type="ECO:0000313" key="4">
    <source>
        <dbReference type="Proteomes" id="UP001218218"/>
    </source>
</evidence>
<reference evidence="3" key="1">
    <citation type="submission" date="2023-03" db="EMBL/GenBank/DDBJ databases">
        <title>Massive genome expansion in bonnet fungi (Mycena s.s.) driven by repeated elements and novel gene families across ecological guilds.</title>
        <authorList>
            <consortium name="Lawrence Berkeley National Laboratory"/>
            <person name="Harder C.B."/>
            <person name="Miyauchi S."/>
            <person name="Viragh M."/>
            <person name="Kuo A."/>
            <person name="Thoen E."/>
            <person name="Andreopoulos B."/>
            <person name="Lu D."/>
            <person name="Skrede I."/>
            <person name="Drula E."/>
            <person name="Henrissat B."/>
            <person name="Morin E."/>
            <person name="Kohler A."/>
            <person name="Barry K."/>
            <person name="LaButti K."/>
            <person name="Morin E."/>
            <person name="Salamov A."/>
            <person name="Lipzen A."/>
            <person name="Mereny Z."/>
            <person name="Hegedus B."/>
            <person name="Baldrian P."/>
            <person name="Stursova M."/>
            <person name="Weitz H."/>
            <person name="Taylor A."/>
            <person name="Grigoriev I.V."/>
            <person name="Nagy L.G."/>
            <person name="Martin F."/>
            <person name="Kauserud H."/>
        </authorList>
    </citation>
    <scope>NUCLEOTIDE SEQUENCE</scope>
    <source>
        <strain evidence="3">CBHHK002</strain>
    </source>
</reference>
<feature type="compositionally biased region" description="Acidic residues" evidence="1">
    <location>
        <begin position="1"/>
        <end position="16"/>
    </location>
</feature>
<feature type="domain" description="DUF6532" evidence="2">
    <location>
        <begin position="404"/>
        <end position="511"/>
    </location>
</feature>
<evidence type="ECO:0000259" key="2">
    <source>
        <dbReference type="Pfam" id="PF20149"/>
    </source>
</evidence>
<comment type="caution">
    <text evidence="3">The sequence shown here is derived from an EMBL/GenBank/DDBJ whole genome shotgun (WGS) entry which is preliminary data.</text>
</comment>
<dbReference type="InterPro" id="IPR045341">
    <property type="entry name" value="DUF6532"/>
</dbReference>